<evidence type="ECO:0000313" key="1">
    <source>
        <dbReference type="EMBL" id="ATX76536.1"/>
    </source>
</evidence>
<name>A0A2K8KUH0_9GAMM</name>
<evidence type="ECO:0000313" key="2">
    <source>
        <dbReference type="Proteomes" id="UP000229757"/>
    </source>
</evidence>
<dbReference type="OrthoDB" id="9793351at2"/>
<gene>
    <name evidence="1" type="ORF">REIFOR_01390</name>
</gene>
<evidence type="ECO:0008006" key="3">
    <source>
        <dbReference type="Google" id="ProtNLM"/>
    </source>
</evidence>
<accession>A0A2K8KUH0</accession>
<dbReference type="EMBL" id="CP011797">
    <property type="protein sequence ID" value="ATX76536.1"/>
    <property type="molecule type" value="Genomic_DNA"/>
</dbReference>
<reference evidence="1 2" key="1">
    <citation type="journal article" date="2017" name="Environ. Microbiol.">
        <title>Genomic and physiological analyses of 'Reinekea forsetii' reveal a versatile opportunistic lifestyle during spring algae blooms.</title>
        <authorList>
            <person name="Avci B."/>
            <person name="Hahnke R.L."/>
            <person name="Chafee M."/>
            <person name="Fischer T."/>
            <person name="Gruber-Vodicka H."/>
            <person name="Tegetmeyer H.E."/>
            <person name="Harder J."/>
            <person name="Fuchs B.M."/>
            <person name="Amann R.I."/>
            <person name="Teeling H."/>
        </authorList>
    </citation>
    <scope>NUCLEOTIDE SEQUENCE [LARGE SCALE GENOMIC DNA]</scope>
    <source>
        <strain evidence="1 2">Hel1_31_D35</strain>
    </source>
</reference>
<organism evidence="1 2">
    <name type="scientific">Reinekea forsetii</name>
    <dbReference type="NCBI Taxonomy" id="1336806"/>
    <lineage>
        <taxon>Bacteria</taxon>
        <taxon>Pseudomonadati</taxon>
        <taxon>Pseudomonadota</taxon>
        <taxon>Gammaproteobacteria</taxon>
        <taxon>Oceanospirillales</taxon>
        <taxon>Saccharospirillaceae</taxon>
        <taxon>Reinekea</taxon>
    </lineage>
</organism>
<dbReference type="AlphaFoldDB" id="A0A2K8KUH0"/>
<proteinExistence type="predicted"/>
<keyword evidence="2" id="KW-1185">Reference proteome</keyword>
<dbReference type="InterPro" id="IPR029063">
    <property type="entry name" value="SAM-dependent_MTases_sf"/>
</dbReference>
<protein>
    <recommendedName>
        <fullName evidence="3">Spermidine synthase</fullName>
    </recommendedName>
</protein>
<dbReference type="KEGG" id="rfo:REIFOR_01390"/>
<dbReference type="Proteomes" id="UP000229757">
    <property type="component" value="Chromosome"/>
</dbReference>
<sequence>MRPMFEQIDTCATPIGQVTLRRRRIPGLTDDDIYEVKLGDEFLMSSLFVKAEEALSDLGLAALDDRPADIVVGGLGLGYTAVAALKHEKVRDMLVVELLEPVIEWHKNEDVPLGAILNADPRNRYVQGSFFDLAKGQPTGFDPDYPGRVFDAILLDIDHSPSALLNAANASFYQTDTLTAMAKQLRAQGVFALWSNEPPADDFTAKLKTVFASVETHIIRFYNPFQNNEATATVYVAVK</sequence>
<dbReference type="SUPFAM" id="SSF53335">
    <property type="entry name" value="S-adenosyl-L-methionine-dependent methyltransferases"/>
    <property type="match status" value="1"/>
</dbReference>
<dbReference type="Gene3D" id="3.40.50.150">
    <property type="entry name" value="Vaccinia Virus protein VP39"/>
    <property type="match status" value="1"/>
</dbReference>